<evidence type="ECO:0000256" key="5">
    <source>
        <dbReference type="ARBA" id="ARBA00022729"/>
    </source>
</evidence>
<evidence type="ECO:0000256" key="4">
    <source>
        <dbReference type="ARBA" id="ARBA00022692"/>
    </source>
</evidence>
<sequence length="438" mass="49141">MCPSVLFGLFFDYPLKFVEGKVSIMIQRALLQIVLLLYGVTFAVCYEHVMTAYHETTLSDIAIECNSNNIKINVKTGHDNFNGMIYPKGLSKNSSCLMEYEHAGSSVTYILPLRSCNTMNHDVVHNDGVVEYYNTVVLQPHSKLVTALGRGFHVRCRYEKNNTTVHSGGESKSLSEKKKNMPPLPSCMMKIFKGRPEQHVVAEHVKIGDYLTLSINIEKQEHYGIFVTNCVVRDGLNWSEEPLINNEGCPINEEIMGSFEYSKDLTTAHVTYPAFKFPFSSSIYYRCNVKLCLKESGGCTDVPPICDAIGNNVRVRRRKRQSGAEVDSSGNLDELRLKDENLRDRSVDVYTGLLVNEVDELDEDTDNPSSLSTENEEDFCLSTRKFAIGIAIAGVLLMLAIVFLVACIVQRRRRKKGTSTNGSSIYSGPYSNHAYSRD</sequence>
<dbReference type="Proteomes" id="UP000827092">
    <property type="component" value="Unassembled WGS sequence"/>
</dbReference>
<evidence type="ECO:0000313" key="12">
    <source>
        <dbReference type="Proteomes" id="UP000827092"/>
    </source>
</evidence>
<keyword evidence="6 9" id="KW-1133">Transmembrane helix</keyword>
<evidence type="ECO:0000256" key="7">
    <source>
        <dbReference type="ARBA" id="ARBA00023136"/>
    </source>
</evidence>
<dbReference type="InterPro" id="IPR056953">
    <property type="entry name" value="CUT_N"/>
</dbReference>
<feature type="transmembrane region" description="Helical" evidence="9">
    <location>
        <begin position="386"/>
        <end position="409"/>
    </location>
</feature>
<feature type="compositionally biased region" description="Polar residues" evidence="8">
    <location>
        <begin position="418"/>
        <end position="438"/>
    </location>
</feature>
<dbReference type="InterPro" id="IPR051962">
    <property type="entry name" value="Cuticlin"/>
</dbReference>
<dbReference type="Gene3D" id="2.60.40.4100">
    <property type="entry name" value="Zona pellucida, ZP-C domain"/>
    <property type="match status" value="1"/>
</dbReference>
<evidence type="ECO:0000313" key="11">
    <source>
        <dbReference type="EMBL" id="KAG8198908.1"/>
    </source>
</evidence>
<evidence type="ECO:0000256" key="6">
    <source>
        <dbReference type="ARBA" id="ARBA00022989"/>
    </source>
</evidence>
<evidence type="ECO:0000256" key="8">
    <source>
        <dbReference type="SAM" id="MobiDB-lite"/>
    </source>
</evidence>
<evidence type="ECO:0000256" key="9">
    <source>
        <dbReference type="SAM" id="Phobius"/>
    </source>
</evidence>
<evidence type="ECO:0000256" key="2">
    <source>
        <dbReference type="ARBA" id="ARBA00022460"/>
    </source>
</evidence>
<organism evidence="11 12">
    <name type="scientific">Oedothorax gibbosus</name>
    <dbReference type="NCBI Taxonomy" id="931172"/>
    <lineage>
        <taxon>Eukaryota</taxon>
        <taxon>Metazoa</taxon>
        <taxon>Ecdysozoa</taxon>
        <taxon>Arthropoda</taxon>
        <taxon>Chelicerata</taxon>
        <taxon>Arachnida</taxon>
        <taxon>Araneae</taxon>
        <taxon>Araneomorphae</taxon>
        <taxon>Entelegynae</taxon>
        <taxon>Araneoidea</taxon>
        <taxon>Linyphiidae</taxon>
        <taxon>Erigoninae</taxon>
        <taxon>Oedothorax</taxon>
    </lineage>
</organism>
<evidence type="ECO:0000259" key="10">
    <source>
        <dbReference type="PROSITE" id="PS51034"/>
    </source>
</evidence>
<dbReference type="GO" id="GO:0042302">
    <property type="term" value="F:structural constituent of cuticle"/>
    <property type="evidence" value="ECO:0007669"/>
    <property type="project" value="UniProtKB-KW"/>
</dbReference>
<dbReference type="Pfam" id="PF25057">
    <property type="entry name" value="CUT_N"/>
    <property type="match status" value="1"/>
</dbReference>
<keyword evidence="12" id="KW-1185">Reference proteome</keyword>
<gene>
    <name evidence="11" type="ORF">JTE90_015119</name>
</gene>
<accession>A0AAV6VS45</accession>
<keyword evidence="5" id="KW-0732">Signal</keyword>
<comment type="caution">
    <text evidence="11">The sequence shown here is derived from an EMBL/GenBank/DDBJ whole genome shotgun (WGS) entry which is preliminary data.</text>
</comment>
<dbReference type="Pfam" id="PF25301">
    <property type="entry name" value="CUT_C"/>
    <property type="match status" value="1"/>
</dbReference>
<dbReference type="PANTHER" id="PTHR22907:SF54">
    <property type="entry name" value="GH04558P"/>
    <property type="match status" value="1"/>
</dbReference>
<keyword evidence="7 9" id="KW-0472">Membrane</keyword>
<evidence type="ECO:0000256" key="3">
    <source>
        <dbReference type="ARBA" id="ARBA00022475"/>
    </source>
</evidence>
<proteinExistence type="predicted"/>
<dbReference type="InterPro" id="IPR042235">
    <property type="entry name" value="ZP-C_dom"/>
</dbReference>
<protein>
    <recommendedName>
        <fullName evidence="10">ZP domain-containing protein</fullName>
    </recommendedName>
</protein>
<reference evidence="11 12" key="1">
    <citation type="journal article" date="2022" name="Nat. Ecol. Evol.">
        <title>A masculinizing supergene underlies an exaggerated male reproductive morph in a spider.</title>
        <authorList>
            <person name="Hendrickx F."/>
            <person name="De Corte Z."/>
            <person name="Sonet G."/>
            <person name="Van Belleghem S.M."/>
            <person name="Kostlbacher S."/>
            <person name="Vangestel C."/>
        </authorList>
    </citation>
    <scope>NUCLEOTIDE SEQUENCE [LARGE SCALE GENOMIC DNA]</scope>
    <source>
        <strain evidence="11">W744_W776</strain>
    </source>
</reference>
<feature type="domain" description="ZP" evidence="10">
    <location>
        <begin position="64"/>
        <end position="313"/>
    </location>
</feature>
<dbReference type="AlphaFoldDB" id="A0AAV6VS45"/>
<dbReference type="Gene3D" id="2.60.40.3210">
    <property type="entry name" value="Zona pellucida, ZP-N domain"/>
    <property type="match status" value="1"/>
</dbReference>
<dbReference type="PANTHER" id="PTHR22907">
    <property type="entry name" value="GH04558P"/>
    <property type="match status" value="1"/>
</dbReference>
<keyword evidence="4 9" id="KW-0812">Transmembrane</keyword>
<comment type="subcellular location">
    <subcellularLocation>
        <location evidence="1">Cell membrane</location>
        <topology evidence="1">Single-pass type I membrane protein</topology>
    </subcellularLocation>
</comment>
<dbReference type="GO" id="GO:0005886">
    <property type="term" value="C:plasma membrane"/>
    <property type="evidence" value="ECO:0007669"/>
    <property type="project" value="UniProtKB-SubCell"/>
</dbReference>
<dbReference type="PROSITE" id="PS51034">
    <property type="entry name" value="ZP_2"/>
    <property type="match status" value="1"/>
</dbReference>
<dbReference type="InterPro" id="IPR001507">
    <property type="entry name" value="ZP_dom"/>
</dbReference>
<feature type="region of interest" description="Disordered" evidence="8">
    <location>
        <begin position="417"/>
        <end position="438"/>
    </location>
</feature>
<evidence type="ECO:0000256" key="1">
    <source>
        <dbReference type="ARBA" id="ARBA00004251"/>
    </source>
</evidence>
<keyword evidence="3" id="KW-1003">Cell membrane</keyword>
<dbReference type="SMART" id="SM00241">
    <property type="entry name" value="ZP"/>
    <property type="match status" value="1"/>
</dbReference>
<dbReference type="InterPro" id="IPR057475">
    <property type="entry name" value="CUT_C"/>
</dbReference>
<keyword evidence="2" id="KW-0193">Cuticle</keyword>
<name>A0AAV6VS45_9ARAC</name>
<dbReference type="EMBL" id="JAFNEN010000034">
    <property type="protein sequence ID" value="KAG8198908.1"/>
    <property type="molecule type" value="Genomic_DNA"/>
</dbReference>